<sequence>MKNENLPRIDRQHLQEELQSKWFKKVLLQTFIGLFVAPGHRVRDYINVNRDRLVKPISYLATTLVIYLWFDAKYTEPLAEGANAYKSFTQNLLYFQLLSIFFKAWLMSRFFFKSEPYNFYEYVVLLIYVAAQSNFFGIIFLVGQHYLTTTFKVLEPSVATFGVVLVILVQLAYFLQTIAQFFRKKTASLYGKSIAIHLLGVIFQLALFFAYFIGYSIIQSLFECAECWIE</sequence>
<evidence type="ECO:0000313" key="3">
    <source>
        <dbReference type="Proteomes" id="UP000614287"/>
    </source>
</evidence>
<gene>
    <name evidence="2" type="ORF">GCM10009007_02650</name>
</gene>
<keyword evidence="1" id="KW-0472">Membrane</keyword>
<feature type="transmembrane region" description="Helical" evidence="1">
    <location>
        <begin position="93"/>
        <end position="112"/>
    </location>
</feature>
<evidence type="ECO:0000256" key="1">
    <source>
        <dbReference type="SAM" id="Phobius"/>
    </source>
</evidence>
<dbReference type="AlphaFoldDB" id="A0A8J3CFP4"/>
<dbReference type="RefSeq" id="WP_189490554.1">
    <property type="nucleotide sequence ID" value="NZ_BMZG01000001.1"/>
</dbReference>
<comment type="caution">
    <text evidence="2">The sequence shown here is derived from an EMBL/GenBank/DDBJ whole genome shotgun (WGS) entry which is preliminary data.</text>
</comment>
<keyword evidence="3" id="KW-1185">Reference proteome</keyword>
<feature type="transmembrane region" description="Helical" evidence="1">
    <location>
        <begin position="194"/>
        <end position="218"/>
    </location>
</feature>
<dbReference type="InterPro" id="IPR022134">
    <property type="entry name" value="DUF3667"/>
</dbReference>
<dbReference type="EMBL" id="BMZG01000001">
    <property type="protein sequence ID" value="GHA65517.1"/>
    <property type="molecule type" value="Genomic_DNA"/>
</dbReference>
<organism evidence="2 3">
    <name type="scientific">Formosimonas limnophila</name>
    <dbReference type="NCBI Taxonomy" id="1384487"/>
    <lineage>
        <taxon>Bacteria</taxon>
        <taxon>Pseudomonadati</taxon>
        <taxon>Pseudomonadota</taxon>
        <taxon>Betaproteobacteria</taxon>
        <taxon>Burkholderiales</taxon>
        <taxon>Burkholderiaceae</taxon>
        <taxon>Formosimonas</taxon>
    </lineage>
</organism>
<keyword evidence="1" id="KW-1133">Transmembrane helix</keyword>
<feature type="transmembrane region" description="Helical" evidence="1">
    <location>
        <begin position="119"/>
        <end position="141"/>
    </location>
</feature>
<protein>
    <submittedName>
        <fullName evidence="2">Uncharacterized protein</fullName>
    </submittedName>
</protein>
<dbReference type="Proteomes" id="UP000614287">
    <property type="component" value="Unassembled WGS sequence"/>
</dbReference>
<proteinExistence type="predicted"/>
<feature type="transmembrane region" description="Helical" evidence="1">
    <location>
        <begin position="161"/>
        <end position="182"/>
    </location>
</feature>
<dbReference type="Pfam" id="PF12412">
    <property type="entry name" value="DUF3667"/>
    <property type="match status" value="1"/>
</dbReference>
<reference evidence="2" key="1">
    <citation type="journal article" date="2014" name="Int. J. Syst. Evol. Microbiol.">
        <title>Complete genome sequence of Corynebacterium casei LMG S-19264T (=DSM 44701T), isolated from a smear-ripened cheese.</title>
        <authorList>
            <consortium name="US DOE Joint Genome Institute (JGI-PGF)"/>
            <person name="Walter F."/>
            <person name="Albersmeier A."/>
            <person name="Kalinowski J."/>
            <person name="Ruckert C."/>
        </authorList>
    </citation>
    <scope>NUCLEOTIDE SEQUENCE</scope>
    <source>
        <strain evidence="2">KCTC 32501</strain>
    </source>
</reference>
<name>A0A8J3CFP4_9BURK</name>
<accession>A0A8J3CFP4</accession>
<evidence type="ECO:0000313" key="2">
    <source>
        <dbReference type="EMBL" id="GHA65517.1"/>
    </source>
</evidence>
<reference evidence="2" key="2">
    <citation type="submission" date="2020-09" db="EMBL/GenBank/DDBJ databases">
        <authorList>
            <person name="Sun Q."/>
            <person name="Kim S."/>
        </authorList>
    </citation>
    <scope>NUCLEOTIDE SEQUENCE</scope>
    <source>
        <strain evidence="2">KCTC 32501</strain>
    </source>
</reference>
<keyword evidence="1" id="KW-0812">Transmembrane</keyword>
<feature type="transmembrane region" description="Helical" evidence="1">
    <location>
        <begin position="53"/>
        <end position="70"/>
    </location>
</feature>